<name>A0ABP8NYP9_9NOCA</name>
<protein>
    <submittedName>
        <fullName evidence="5">LuxR C-terminal-related transcriptional regulator</fullName>
    </submittedName>
</protein>
<dbReference type="Proteomes" id="UP001501183">
    <property type="component" value="Unassembled WGS sequence"/>
</dbReference>
<accession>A0ABP8NYP9</accession>
<evidence type="ECO:0000256" key="1">
    <source>
        <dbReference type="ARBA" id="ARBA00023015"/>
    </source>
</evidence>
<dbReference type="PROSITE" id="PS50043">
    <property type="entry name" value="HTH_LUXR_2"/>
    <property type="match status" value="1"/>
</dbReference>
<evidence type="ECO:0000313" key="5">
    <source>
        <dbReference type="EMBL" id="GAA4477213.1"/>
    </source>
</evidence>
<dbReference type="InterPro" id="IPR000792">
    <property type="entry name" value="Tscrpt_reg_LuxR_C"/>
</dbReference>
<keyword evidence="1" id="KW-0805">Transcription regulation</keyword>
<keyword evidence="3" id="KW-0804">Transcription</keyword>
<dbReference type="SMART" id="SM00421">
    <property type="entry name" value="HTH_LUXR"/>
    <property type="match status" value="1"/>
</dbReference>
<evidence type="ECO:0000256" key="2">
    <source>
        <dbReference type="ARBA" id="ARBA00023125"/>
    </source>
</evidence>
<dbReference type="PANTHER" id="PTHR44688">
    <property type="entry name" value="DNA-BINDING TRANSCRIPTIONAL ACTIVATOR DEVR_DOSR"/>
    <property type="match status" value="1"/>
</dbReference>
<proteinExistence type="predicted"/>
<dbReference type="Gene3D" id="1.10.10.10">
    <property type="entry name" value="Winged helix-like DNA-binding domain superfamily/Winged helix DNA-binding domain"/>
    <property type="match status" value="1"/>
</dbReference>
<dbReference type="Pfam" id="PF00196">
    <property type="entry name" value="GerE"/>
    <property type="match status" value="1"/>
</dbReference>
<sequence length="379" mass="40376">MVTMRAETVRTRLDALSRAGLPWDEFGEQALDLVTKAVPFDSACFGTIDPVTHMVTGSVKSGLDDPCEAEFAHHEYVEDDVSLFTDLARRQVGISILHEETEGDPRRSSRFRDLFEPVFGLGHEMRATMRTGGEVWGGLAVYRRAGGSGFSPAEADFLDGLSGVLAVGVRAGLLAGAADRATDGPPELRDAATGPAVLTFDHTDTVCQATVAAEHRVAELGGDIWGELPQPVLAIVATARALAAGRTSVVPSVRVRSRAGRWLTVHASPLAGRGRAAAQVVVTIERSGAPEVVPLVVAGFGLTPRERDVVDGVLRGASTAEIAKALHLSPYTVQDHLKVVFDKAGVSSRRELTSRVFFDHYAPRIGDALDPSGWFAPNP</sequence>
<dbReference type="SUPFAM" id="SSF55781">
    <property type="entry name" value="GAF domain-like"/>
    <property type="match status" value="1"/>
</dbReference>
<evidence type="ECO:0000256" key="3">
    <source>
        <dbReference type="ARBA" id="ARBA00023163"/>
    </source>
</evidence>
<reference evidence="6" key="1">
    <citation type="journal article" date="2019" name="Int. J. Syst. Evol. Microbiol.">
        <title>The Global Catalogue of Microorganisms (GCM) 10K type strain sequencing project: providing services to taxonomists for standard genome sequencing and annotation.</title>
        <authorList>
            <consortium name="The Broad Institute Genomics Platform"/>
            <consortium name="The Broad Institute Genome Sequencing Center for Infectious Disease"/>
            <person name="Wu L."/>
            <person name="Ma J."/>
        </authorList>
    </citation>
    <scope>NUCLEOTIDE SEQUENCE [LARGE SCALE GENOMIC DNA]</scope>
    <source>
        <strain evidence="6">JCM 32206</strain>
    </source>
</reference>
<dbReference type="PRINTS" id="PR00038">
    <property type="entry name" value="HTHLUXR"/>
</dbReference>
<keyword evidence="2" id="KW-0238">DNA-binding</keyword>
<comment type="caution">
    <text evidence="5">The sequence shown here is derived from an EMBL/GenBank/DDBJ whole genome shotgun (WGS) entry which is preliminary data.</text>
</comment>
<dbReference type="CDD" id="cd06170">
    <property type="entry name" value="LuxR_C_like"/>
    <property type="match status" value="1"/>
</dbReference>
<dbReference type="SUPFAM" id="SSF46894">
    <property type="entry name" value="C-terminal effector domain of the bipartite response regulators"/>
    <property type="match status" value="1"/>
</dbReference>
<feature type="domain" description="HTH luxR-type" evidence="4">
    <location>
        <begin position="295"/>
        <end position="360"/>
    </location>
</feature>
<dbReference type="InterPro" id="IPR036388">
    <property type="entry name" value="WH-like_DNA-bd_sf"/>
</dbReference>
<evidence type="ECO:0000313" key="6">
    <source>
        <dbReference type="Proteomes" id="UP001501183"/>
    </source>
</evidence>
<dbReference type="Gene3D" id="3.30.450.40">
    <property type="match status" value="1"/>
</dbReference>
<organism evidence="5 6">
    <name type="scientific">Rhodococcus olei</name>
    <dbReference type="NCBI Taxonomy" id="2161675"/>
    <lineage>
        <taxon>Bacteria</taxon>
        <taxon>Bacillati</taxon>
        <taxon>Actinomycetota</taxon>
        <taxon>Actinomycetes</taxon>
        <taxon>Mycobacteriales</taxon>
        <taxon>Nocardiaceae</taxon>
        <taxon>Rhodococcus</taxon>
    </lineage>
</organism>
<keyword evidence="6" id="KW-1185">Reference proteome</keyword>
<gene>
    <name evidence="5" type="ORF">GCM10023094_18870</name>
</gene>
<dbReference type="InterPro" id="IPR029016">
    <property type="entry name" value="GAF-like_dom_sf"/>
</dbReference>
<dbReference type="EMBL" id="BAABFB010000030">
    <property type="protein sequence ID" value="GAA4477213.1"/>
    <property type="molecule type" value="Genomic_DNA"/>
</dbReference>
<dbReference type="InterPro" id="IPR016032">
    <property type="entry name" value="Sig_transdc_resp-reg_C-effctor"/>
</dbReference>
<evidence type="ECO:0000259" key="4">
    <source>
        <dbReference type="PROSITE" id="PS50043"/>
    </source>
</evidence>
<dbReference type="PANTHER" id="PTHR44688:SF16">
    <property type="entry name" value="DNA-BINDING TRANSCRIPTIONAL ACTIVATOR DEVR_DOSR"/>
    <property type="match status" value="1"/>
</dbReference>